<feature type="signal peptide" evidence="2">
    <location>
        <begin position="1"/>
        <end position="22"/>
    </location>
</feature>
<keyword evidence="4" id="KW-1185">Reference proteome</keyword>
<dbReference type="RefSeq" id="WP_115693222.1">
    <property type="nucleotide sequence ID" value="NZ_CP031417.1"/>
</dbReference>
<dbReference type="AlphaFoldDB" id="A0A346A0Z6"/>
<dbReference type="CDD" id="cd07012">
    <property type="entry name" value="PBP2_Bug_TTT"/>
    <property type="match status" value="1"/>
</dbReference>
<dbReference type="KEGG" id="ptaw:DW352_21350"/>
<evidence type="ECO:0000313" key="4">
    <source>
        <dbReference type="Proteomes" id="UP000254889"/>
    </source>
</evidence>
<gene>
    <name evidence="3" type="ORF">DW352_21350</name>
</gene>
<dbReference type="Gene3D" id="3.40.190.150">
    <property type="entry name" value="Bordetella uptake gene, domain 1"/>
    <property type="match status" value="1"/>
</dbReference>
<dbReference type="SUPFAM" id="SSF53850">
    <property type="entry name" value="Periplasmic binding protein-like II"/>
    <property type="match status" value="1"/>
</dbReference>
<reference evidence="3 4" key="1">
    <citation type="submission" date="2018-07" db="EMBL/GenBank/DDBJ databases">
        <authorList>
            <person name="Quirk P.G."/>
            <person name="Krulwich T.A."/>
        </authorList>
    </citation>
    <scope>NUCLEOTIDE SEQUENCE [LARGE SCALE GENOMIC DNA]</scope>
    <source>
        <strain evidence="3 4">CC-BB4</strain>
    </source>
</reference>
<dbReference type="Proteomes" id="UP000254889">
    <property type="component" value="Chromosome"/>
</dbReference>
<dbReference type="Pfam" id="PF03401">
    <property type="entry name" value="TctC"/>
    <property type="match status" value="1"/>
</dbReference>
<dbReference type="PIRSF" id="PIRSF017082">
    <property type="entry name" value="YflP"/>
    <property type="match status" value="1"/>
</dbReference>
<organism evidence="3 4">
    <name type="scientific">Pseudolabrys taiwanensis</name>
    <dbReference type="NCBI Taxonomy" id="331696"/>
    <lineage>
        <taxon>Bacteria</taxon>
        <taxon>Pseudomonadati</taxon>
        <taxon>Pseudomonadota</taxon>
        <taxon>Alphaproteobacteria</taxon>
        <taxon>Hyphomicrobiales</taxon>
        <taxon>Xanthobacteraceae</taxon>
        <taxon>Pseudolabrys</taxon>
    </lineage>
</organism>
<evidence type="ECO:0000313" key="3">
    <source>
        <dbReference type="EMBL" id="AXK82843.1"/>
    </source>
</evidence>
<dbReference type="PANTHER" id="PTHR42928">
    <property type="entry name" value="TRICARBOXYLATE-BINDING PROTEIN"/>
    <property type="match status" value="1"/>
</dbReference>
<proteinExistence type="inferred from homology"/>
<dbReference type="InterPro" id="IPR005064">
    <property type="entry name" value="BUG"/>
</dbReference>
<dbReference type="EMBL" id="CP031417">
    <property type="protein sequence ID" value="AXK82843.1"/>
    <property type="molecule type" value="Genomic_DNA"/>
</dbReference>
<sequence>MSLKKLGLAALAFALALSPAMAADYPDKPITIIVPFPAGSSSDMIPRLLGPTVSKALNGVPVIIENKPGANGSLGAVRTAGAAPDGYTILMATTGVLAINQWIYAKPLYSPEKDFTPIVNAAATPNMIVVNPNVKASNLKELIALAKAEPGTLSFASAGNGSTSHICGEALKVLAGVNIMHIPYQGPAPALQDVLGGRVSMICDNFSNVVEYVRTGKLKAIAVTAKTRAPQLPDVPSTAEAGLPDLEAGIWYGFVAPAATPKDIVAKLNKAFVDALHDPVIASRLQGVGLSVVADTPDEFKAFIAKESARMENIVKRSNARIQ</sequence>
<name>A0A346A0Z6_9HYPH</name>
<comment type="similarity">
    <text evidence="1">Belongs to the UPF0065 (bug) family.</text>
</comment>
<dbReference type="OrthoDB" id="8196412at2"/>
<dbReference type="Gene3D" id="3.40.190.10">
    <property type="entry name" value="Periplasmic binding protein-like II"/>
    <property type="match status" value="1"/>
</dbReference>
<protein>
    <submittedName>
        <fullName evidence="3">Tripartite tricarboxylate transporter substrate binding protein</fullName>
    </submittedName>
</protein>
<evidence type="ECO:0000256" key="2">
    <source>
        <dbReference type="SAM" id="SignalP"/>
    </source>
</evidence>
<keyword evidence="2" id="KW-0732">Signal</keyword>
<evidence type="ECO:0000256" key="1">
    <source>
        <dbReference type="ARBA" id="ARBA00006987"/>
    </source>
</evidence>
<feature type="chain" id="PRO_5016684774" evidence="2">
    <location>
        <begin position="23"/>
        <end position="323"/>
    </location>
</feature>
<dbReference type="InterPro" id="IPR042100">
    <property type="entry name" value="Bug_dom1"/>
</dbReference>
<dbReference type="PANTHER" id="PTHR42928:SF5">
    <property type="entry name" value="BLR1237 PROTEIN"/>
    <property type="match status" value="1"/>
</dbReference>
<accession>A0A346A0Z6</accession>